<accession>A0A9P7SJY6</accession>
<evidence type="ECO:0000313" key="3">
    <source>
        <dbReference type="Proteomes" id="UP000706124"/>
    </source>
</evidence>
<reference evidence="2 3" key="1">
    <citation type="journal article" date="2020" name="bioRxiv">
        <title>Whole genome comparisons of ergot fungi reveals the divergence and evolution of species within the genus Claviceps are the result of varying mechanisms driving genome evolution and host range expansion.</title>
        <authorList>
            <person name="Wyka S.A."/>
            <person name="Mondo S.J."/>
            <person name="Liu M."/>
            <person name="Dettman J."/>
            <person name="Nalam V."/>
            <person name="Broders K.D."/>
        </authorList>
    </citation>
    <scope>NUCLEOTIDE SEQUENCE [LARGE SCALE GENOMIC DNA]</scope>
    <source>
        <strain evidence="2 3">CCC 1485</strain>
    </source>
</reference>
<protein>
    <submittedName>
        <fullName evidence="2">Uncharacterized protein</fullName>
    </submittedName>
</protein>
<keyword evidence="3" id="KW-1185">Reference proteome</keyword>
<feature type="region of interest" description="Disordered" evidence="1">
    <location>
        <begin position="1"/>
        <end position="20"/>
    </location>
</feature>
<gene>
    <name evidence="2" type="ORF">E4U60_006032</name>
</gene>
<comment type="caution">
    <text evidence="2">The sequence shown here is derived from an EMBL/GenBank/DDBJ whole genome shotgun (WGS) entry which is preliminary data.</text>
</comment>
<name>A0A9P7SJY6_9HYPO</name>
<dbReference type="Proteomes" id="UP000706124">
    <property type="component" value="Unassembled WGS sequence"/>
</dbReference>
<sequence length="76" mass="8145">MAIAGRDGPSADEDSGLVDRNQVDGVMAMLRVEMDAEPTKSLSARGRWHSFPVPAEAAWRTFPIPSTKSLGDGTTE</sequence>
<dbReference type="AlphaFoldDB" id="A0A9P7SJY6"/>
<proteinExistence type="predicted"/>
<evidence type="ECO:0000256" key="1">
    <source>
        <dbReference type="SAM" id="MobiDB-lite"/>
    </source>
</evidence>
<evidence type="ECO:0000313" key="2">
    <source>
        <dbReference type="EMBL" id="KAG5944379.1"/>
    </source>
</evidence>
<dbReference type="EMBL" id="SRPO01000056">
    <property type="protein sequence ID" value="KAG5944379.1"/>
    <property type="molecule type" value="Genomic_DNA"/>
</dbReference>
<organism evidence="2 3">
    <name type="scientific">Claviceps pazoutovae</name>
    <dbReference type="NCBI Taxonomy" id="1649127"/>
    <lineage>
        <taxon>Eukaryota</taxon>
        <taxon>Fungi</taxon>
        <taxon>Dikarya</taxon>
        <taxon>Ascomycota</taxon>
        <taxon>Pezizomycotina</taxon>
        <taxon>Sordariomycetes</taxon>
        <taxon>Hypocreomycetidae</taxon>
        <taxon>Hypocreales</taxon>
        <taxon>Clavicipitaceae</taxon>
        <taxon>Claviceps</taxon>
    </lineage>
</organism>